<dbReference type="PROSITE" id="PS51257">
    <property type="entry name" value="PROKAR_LIPOPROTEIN"/>
    <property type="match status" value="1"/>
</dbReference>
<accession>A0A448I0N0</accession>
<dbReference type="OrthoDB" id="4749152at2"/>
<keyword evidence="3" id="KW-0449">Lipoprotein</keyword>
<dbReference type="InterPro" id="IPR019674">
    <property type="entry name" value="Lipoprotein_LpqN/LpqT-like"/>
</dbReference>
<dbReference type="AlphaFoldDB" id="A0A448I0N0"/>
<organism evidence="3 4">
    <name type="scientific">Mycolicibacterium chitae</name>
    <name type="common">Mycobacterium chitae</name>
    <dbReference type="NCBI Taxonomy" id="1792"/>
    <lineage>
        <taxon>Bacteria</taxon>
        <taxon>Bacillati</taxon>
        <taxon>Actinomycetota</taxon>
        <taxon>Actinomycetes</taxon>
        <taxon>Mycobacteriales</taxon>
        <taxon>Mycobacteriaceae</taxon>
        <taxon>Mycolicibacterium</taxon>
    </lineage>
</organism>
<sequence length="220" mass="23201">MSRRLCAAAAAALLACTACGTPAPDYQSIWSSSATTAPPTSSEPPVPFSQYLAGVGVQGEAVALADLTDISVTLVRPDGWSTYRNENLAPTTEGIAKNNTYPTATVLVFRLEGGFDVPAAIAHANADALLSPGFTKLNESFDDFDGFPSAMIEGSYFGPSEPGSEPPRLHSYSRIVIPVTPEPEFQRYLVQLTITGLADRAVADSADIEEIINGFEVTVA</sequence>
<gene>
    <name evidence="3" type="ORF">NCTC10485_00905</name>
</gene>
<protein>
    <submittedName>
        <fullName evidence="3">Lipoprotein LpqN</fullName>
    </submittedName>
</protein>
<feature type="chain" id="PRO_5019038614" evidence="2">
    <location>
        <begin position="21"/>
        <end position="220"/>
    </location>
</feature>
<keyword evidence="4" id="KW-1185">Reference proteome</keyword>
<proteinExistence type="predicted"/>
<feature type="signal peptide" evidence="2">
    <location>
        <begin position="1"/>
        <end position="20"/>
    </location>
</feature>
<evidence type="ECO:0000256" key="2">
    <source>
        <dbReference type="SAM" id="SignalP"/>
    </source>
</evidence>
<dbReference type="Gene3D" id="3.40.1000.10">
    <property type="entry name" value="Mog1/PsbP, alpha/beta/alpha sandwich"/>
    <property type="match status" value="1"/>
</dbReference>
<evidence type="ECO:0000313" key="4">
    <source>
        <dbReference type="Proteomes" id="UP000282551"/>
    </source>
</evidence>
<dbReference type="Pfam" id="PF10738">
    <property type="entry name" value="Lpp-LpqN"/>
    <property type="match status" value="1"/>
</dbReference>
<dbReference type="Proteomes" id="UP000282551">
    <property type="component" value="Chromosome"/>
</dbReference>
<evidence type="ECO:0000256" key="1">
    <source>
        <dbReference type="ARBA" id="ARBA00022729"/>
    </source>
</evidence>
<name>A0A448I0N0_MYCCI</name>
<dbReference type="EMBL" id="LR134355">
    <property type="protein sequence ID" value="VEG46058.1"/>
    <property type="molecule type" value="Genomic_DNA"/>
</dbReference>
<reference evidence="3 4" key="1">
    <citation type="submission" date="2018-12" db="EMBL/GenBank/DDBJ databases">
        <authorList>
            <consortium name="Pathogen Informatics"/>
        </authorList>
    </citation>
    <scope>NUCLEOTIDE SEQUENCE [LARGE SCALE GENOMIC DNA]</scope>
    <source>
        <strain evidence="3 4">NCTC10485</strain>
    </source>
</reference>
<keyword evidence="1 2" id="KW-0732">Signal</keyword>
<dbReference type="RefSeq" id="WP_126332633.1">
    <property type="nucleotide sequence ID" value="NZ_AP022604.1"/>
</dbReference>
<evidence type="ECO:0000313" key="3">
    <source>
        <dbReference type="EMBL" id="VEG46058.1"/>
    </source>
</evidence>